<evidence type="ECO:0000256" key="1">
    <source>
        <dbReference type="ARBA" id="ARBA00004651"/>
    </source>
</evidence>
<evidence type="ECO:0000256" key="2">
    <source>
        <dbReference type="ARBA" id="ARBA00010145"/>
    </source>
</evidence>
<keyword evidence="3" id="KW-0813">Transport</keyword>
<dbReference type="Gene3D" id="1.20.1530.20">
    <property type="match status" value="2"/>
</dbReference>
<dbReference type="Pfam" id="PF03547">
    <property type="entry name" value="Mem_trans"/>
    <property type="match status" value="2"/>
</dbReference>
<organism evidence="9 10">
    <name type="scientific">Alsobacter metallidurans</name>
    <dbReference type="NCBI Taxonomy" id="340221"/>
    <lineage>
        <taxon>Bacteria</taxon>
        <taxon>Pseudomonadati</taxon>
        <taxon>Pseudomonadota</taxon>
        <taxon>Alphaproteobacteria</taxon>
        <taxon>Hyphomicrobiales</taxon>
        <taxon>Alsobacteraceae</taxon>
        <taxon>Alsobacter</taxon>
    </lineage>
</organism>
<keyword evidence="10" id="KW-1185">Reference proteome</keyword>
<name>A0A917ICM4_9HYPH</name>
<accession>A0A917ICM4</accession>
<comment type="subcellular location">
    <subcellularLocation>
        <location evidence="1">Cell membrane</location>
        <topology evidence="1">Multi-pass membrane protein</topology>
    </subcellularLocation>
</comment>
<feature type="transmembrane region" description="Helical" evidence="8">
    <location>
        <begin position="278"/>
        <end position="302"/>
    </location>
</feature>
<comment type="similarity">
    <text evidence="2">Belongs to the auxin efflux carrier (TC 2.A.69) family.</text>
</comment>
<feature type="transmembrane region" description="Helical" evidence="8">
    <location>
        <begin position="190"/>
        <end position="210"/>
    </location>
</feature>
<dbReference type="GO" id="GO:0005886">
    <property type="term" value="C:plasma membrane"/>
    <property type="evidence" value="ECO:0007669"/>
    <property type="project" value="UniProtKB-SubCell"/>
</dbReference>
<feature type="transmembrane region" description="Helical" evidence="8">
    <location>
        <begin position="251"/>
        <end position="271"/>
    </location>
</feature>
<comment type="caution">
    <text evidence="9">The sequence shown here is derived from an EMBL/GenBank/DDBJ whole genome shotgun (WGS) entry which is preliminary data.</text>
</comment>
<gene>
    <name evidence="9" type="ORF">GCM10007036_41990</name>
</gene>
<dbReference type="AlphaFoldDB" id="A0A917ICM4"/>
<dbReference type="PANTHER" id="PTHR36838">
    <property type="entry name" value="AUXIN EFFLUX CARRIER FAMILY PROTEIN"/>
    <property type="match status" value="1"/>
</dbReference>
<evidence type="ECO:0000256" key="3">
    <source>
        <dbReference type="ARBA" id="ARBA00022448"/>
    </source>
</evidence>
<feature type="transmembrane region" description="Helical" evidence="8">
    <location>
        <begin position="128"/>
        <end position="148"/>
    </location>
</feature>
<protein>
    <submittedName>
        <fullName evidence="9">Transporter</fullName>
    </submittedName>
</protein>
<evidence type="ECO:0000313" key="10">
    <source>
        <dbReference type="Proteomes" id="UP000603912"/>
    </source>
</evidence>
<dbReference type="RefSeq" id="WP_188519778.1">
    <property type="nucleotide sequence ID" value="NZ_BMES01000003.1"/>
</dbReference>
<keyword evidence="5 8" id="KW-0812">Transmembrane</keyword>
<keyword evidence="7 8" id="KW-0472">Membrane</keyword>
<keyword evidence="4" id="KW-1003">Cell membrane</keyword>
<dbReference type="PANTHER" id="PTHR36838:SF3">
    <property type="entry name" value="TRANSPORTER AUXIN EFFLUX CARRIER EC FAMILY"/>
    <property type="match status" value="1"/>
</dbReference>
<evidence type="ECO:0000256" key="5">
    <source>
        <dbReference type="ARBA" id="ARBA00022692"/>
    </source>
</evidence>
<sequence length="306" mass="32054">MLHVLTVVLPVFGLMGLGYAARAVGYVTDRTGEGLSDFVFAVAIPALIFKTLTAADLPTSQPWGYWFSYFGGVLVTWTLATVVARKFFAVSHVEGVVAGFTAGQSNTVLVGIPLILEAFGPEGAVPLFLLIAIHLPITMTTATVLAEGRGVPVRRILRQLVTNPLLIAIAVAVLAREAAPTGLPGAAKTIVDMLGAAASPCALFAMGIALRRYGMGDQPVLAVILSSLKLVVHPLIVLMLARYVFTVPPTWTGVAVMFAAMPCGVNAYLFAERYRTGVAISSGAIAISTAVCVATSAIWLAIMGVR</sequence>
<proteinExistence type="inferred from homology"/>
<dbReference type="Proteomes" id="UP000603912">
    <property type="component" value="Unassembled WGS sequence"/>
</dbReference>
<keyword evidence="6 8" id="KW-1133">Transmembrane helix</keyword>
<feature type="transmembrane region" description="Helical" evidence="8">
    <location>
        <begin position="63"/>
        <end position="84"/>
    </location>
</feature>
<feature type="transmembrane region" description="Helical" evidence="8">
    <location>
        <begin position="222"/>
        <end position="245"/>
    </location>
</feature>
<reference evidence="9" key="1">
    <citation type="journal article" date="2014" name="Int. J. Syst. Evol. Microbiol.">
        <title>Complete genome sequence of Corynebacterium casei LMG S-19264T (=DSM 44701T), isolated from a smear-ripened cheese.</title>
        <authorList>
            <consortium name="US DOE Joint Genome Institute (JGI-PGF)"/>
            <person name="Walter F."/>
            <person name="Albersmeier A."/>
            <person name="Kalinowski J."/>
            <person name="Ruckert C."/>
        </authorList>
    </citation>
    <scope>NUCLEOTIDE SEQUENCE</scope>
    <source>
        <strain evidence="9">CGMCC 1.12214</strain>
    </source>
</reference>
<dbReference type="InterPro" id="IPR004776">
    <property type="entry name" value="Mem_transp_PIN-like"/>
</dbReference>
<dbReference type="InterPro" id="IPR038770">
    <property type="entry name" value="Na+/solute_symporter_sf"/>
</dbReference>
<dbReference type="GO" id="GO:0055085">
    <property type="term" value="P:transmembrane transport"/>
    <property type="evidence" value="ECO:0007669"/>
    <property type="project" value="InterPro"/>
</dbReference>
<evidence type="ECO:0000313" key="9">
    <source>
        <dbReference type="EMBL" id="GGH31044.1"/>
    </source>
</evidence>
<evidence type="ECO:0000256" key="4">
    <source>
        <dbReference type="ARBA" id="ARBA00022475"/>
    </source>
</evidence>
<evidence type="ECO:0000256" key="8">
    <source>
        <dbReference type="SAM" id="Phobius"/>
    </source>
</evidence>
<reference evidence="9" key="2">
    <citation type="submission" date="2020-09" db="EMBL/GenBank/DDBJ databases">
        <authorList>
            <person name="Sun Q."/>
            <person name="Zhou Y."/>
        </authorList>
    </citation>
    <scope>NUCLEOTIDE SEQUENCE</scope>
    <source>
        <strain evidence="9">CGMCC 1.12214</strain>
    </source>
</reference>
<dbReference type="EMBL" id="BMES01000003">
    <property type="protein sequence ID" value="GGH31044.1"/>
    <property type="molecule type" value="Genomic_DNA"/>
</dbReference>
<feature type="transmembrane region" description="Helical" evidence="8">
    <location>
        <begin position="96"/>
        <end position="116"/>
    </location>
</feature>
<evidence type="ECO:0000256" key="7">
    <source>
        <dbReference type="ARBA" id="ARBA00023136"/>
    </source>
</evidence>
<evidence type="ECO:0000256" key="6">
    <source>
        <dbReference type="ARBA" id="ARBA00022989"/>
    </source>
</evidence>
<feature type="transmembrane region" description="Helical" evidence="8">
    <location>
        <begin position="160"/>
        <end position="178"/>
    </location>
</feature>